<comment type="caution">
    <text evidence="2">The sequence shown here is derived from an EMBL/GenBank/DDBJ whole genome shotgun (WGS) entry which is preliminary data.</text>
</comment>
<dbReference type="InterPro" id="IPR036938">
    <property type="entry name" value="PAP2/HPO_sf"/>
</dbReference>
<protein>
    <recommendedName>
        <fullName evidence="1">Phosphatidic acid phosphatase type 2/haloperoxidase domain-containing protein</fullName>
    </recommendedName>
</protein>
<organism evidence="2 3">
    <name type="scientific">Emticicia aquatica</name>
    <dbReference type="NCBI Taxonomy" id="1681835"/>
    <lineage>
        <taxon>Bacteria</taxon>
        <taxon>Pseudomonadati</taxon>
        <taxon>Bacteroidota</taxon>
        <taxon>Cytophagia</taxon>
        <taxon>Cytophagales</taxon>
        <taxon>Leadbetterellaceae</taxon>
        <taxon>Emticicia</taxon>
    </lineage>
</organism>
<accession>A0ABN8EZ29</accession>
<dbReference type="CDD" id="cd03398">
    <property type="entry name" value="PAP2_haloperoxidase"/>
    <property type="match status" value="1"/>
</dbReference>
<dbReference type="PANTHER" id="PTHR34599">
    <property type="entry name" value="PEROXIDASE-RELATED"/>
    <property type="match status" value="1"/>
</dbReference>
<dbReference type="Pfam" id="PF01569">
    <property type="entry name" value="PAP2"/>
    <property type="match status" value="1"/>
</dbReference>
<sequence length="456" mass="50584">MSIYSTSFFSRKINISSRSLLILLVLGVMISSCKDKSTEEPTPVAVSKATSEFSADIATRWTDLQLYLIKSTPGYAPPVAARTLAYTSLALYESVVYGMKDNQSLVGQLKGLSSLPKPDLSKEYNWGLAANAALSTLVVEMYATTNDANKRAIDSLRRNIESVIRIAIDNQEVTDRSNSFGVEIGQAIWEYSKTDGGNEGWSNNFPIDFKTPIGIGFWEPTGTQKTPLLPYWGKNRTFSALNMTTNPVAPTSFSFKENSEMFKLAKEVYEVGKALTTEQKAIANFWDDSGSSLTPPGHHFNIANIVLKKEKVKLDKVAEVYAKVGMAINDAFVACWRSKYTYNLMRPQTYIRQGIDPKWSPLLVTPPFPEYASGHSSGSGAASEILTTIFGENYAFTDNTHTGKFSDRSFKSFYEYANEAAISRLYGGIHYREGNENGLKNGKEIAKNILKLKFTK</sequence>
<feature type="domain" description="Phosphatidic acid phosphatase type 2/haloperoxidase" evidence="1">
    <location>
        <begin position="326"/>
        <end position="431"/>
    </location>
</feature>
<dbReference type="EMBL" id="CAKLPY010000007">
    <property type="protein sequence ID" value="CAH0997844.1"/>
    <property type="molecule type" value="Genomic_DNA"/>
</dbReference>
<proteinExistence type="predicted"/>
<gene>
    <name evidence="2" type="ORF">EMA8858_03978</name>
</gene>
<dbReference type="Gene3D" id="1.10.606.20">
    <property type="match status" value="1"/>
</dbReference>
<dbReference type="InterPro" id="IPR052559">
    <property type="entry name" value="V-haloperoxidase"/>
</dbReference>
<dbReference type="Proteomes" id="UP000837932">
    <property type="component" value="Unassembled WGS sequence"/>
</dbReference>
<evidence type="ECO:0000313" key="3">
    <source>
        <dbReference type="Proteomes" id="UP000837932"/>
    </source>
</evidence>
<evidence type="ECO:0000259" key="1">
    <source>
        <dbReference type="Pfam" id="PF01569"/>
    </source>
</evidence>
<keyword evidence="3" id="KW-1185">Reference proteome</keyword>
<dbReference type="InterPro" id="IPR000326">
    <property type="entry name" value="PAP2/HPO"/>
</dbReference>
<name>A0ABN8EZ29_9BACT</name>
<dbReference type="PANTHER" id="PTHR34599:SF2">
    <property type="entry name" value="TRAF-TYPE DOMAIN-CONTAINING PROTEIN"/>
    <property type="match status" value="1"/>
</dbReference>
<dbReference type="RefSeq" id="WP_238808651.1">
    <property type="nucleotide sequence ID" value="NZ_CAKLPY010000007.1"/>
</dbReference>
<evidence type="ECO:0000313" key="2">
    <source>
        <dbReference type="EMBL" id="CAH0997844.1"/>
    </source>
</evidence>
<dbReference type="SUPFAM" id="SSF48317">
    <property type="entry name" value="Acid phosphatase/Vanadium-dependent haloperoxidase"/>
    <property type="match status" value="1"/>
</dbReference>
<reference evidence="2" key="1">
    <citation type="submission" date="2021-12" db="EMBL/GenBank/DDBJ databases">
        <authorList>
            <person name="Rodrigo-Torres L."/>
            <person name="Arahal R. D."/>
            <person name="Lucena T."/>
        </authorList>
    </citation>
    <scope>NUCLEOTIDE SEQUENCE</scope>
    <source>
        <strain evidence="2">CECT 8858</strain>
    </source>
</reference>